<comment type="similarity">
    <text evidence="5">Belongs to the BI1 family.</text>
</comment>
<dbReference type="Pfam" id="PF01027">
    <property type="entry name" value="Bax1-I"/>
    <property type="match status" value="1"/>
</dbReference>
<gene>
    <name evidence="7" type="ORF">RRG08_004899</name>
</gene>
<accession>A0AAE0ZJJ4</accession>
<dbReference type="GO" id="GO:0043066">
    <property type="term" value="P:negative regulation of apoptotic process"/>
    <property type="evidence" value="ECO:0007669"/>
    <property type="project" value="TreeGrafter"/>
</dbReference>
<feature type="transmembrane region" description="Helical" evidence="5">
    <location>
        <begin position="193"/>
        <end position="212"/>
    </location>
</feature>
<protein>
    <recommendedName>
        <fullName evidence="9">Protein lifeguard 4</fullName>
    </recommendedName>
</protein>
<organism evidence="7 8">
    <name type="scientific">Elysia crispata</name>
    <name type="common">lettuce slug</name>
    <dbReference type="NCBI Taxonomy" id="231223"/>
    <lineage>
        <taxon>Eukaryota</taxon>
        <taxon>Metazoa</taxon>
        <taxon>Spiralia</taxon>
        <taxon>Lophotrochozoa</taxon>
        <taxon>Mollusca</taxon>
        <taxon>Gastropoda</taxon>
        <taxon>Heterobranchia</taxon>
        <taxon>Euthyneura</taxon>
        <taxon>Panpulmonata</taxon>
        <taxon>Sacoglossa</taxon>
        <taxon>Placobranchoidea</taxon>
        <taxon>Plakobranchidae</taxon>
        <taxon>Elysia</taxon>
    </lineage>
</organism>
<evidence type="ECO:0000256" key="1">
    <source>
        <dbReference type="ARBA" id="ARBA00004141"/>
    </source>
</evidence>
<proteinExistence type="inferred from homology"/>
<keyword evidence="3 5" id="KW-1133">Transmembrane helix</keyword>
<feature type="transmembrane region" description="Helical" evidence="5">
    <location>
        <begin position="169"/>
        <end position="187"/>
    </location>
</feature>
<reference evidence="7" key="1">
    <citation type="journal article" date="2023" name="G3 (Bethesda)">
        <title>A reference genome for the long-term kleptoplast-retaining sea slug Elysia crispata morphotype clarki.</title>
        <authorList>
            <person name="Eastman K.E."/>
            <person name="Pendleton A.L."/>
            <person name="Shaikh M.A."/>
            <person name="Suttiyut T."/>
            <person name="Ogas R."/>
            <person name="Tomko P."/>
            <person name="Gavelis G."/>
            <person name="Widhalm J.R."/>
            <person name="Wisecaver J.H."/>
        </authorList>
    </citation>
    <scope>NUCLEOTIDE SEQUENCE</scope>
    <source>
        <strain evidence="7">ECLA1</strain>
    </source>
</reference>
<evidence type="ECO:0000313" key="8">
    <source>
        <dbReference type="Proteomes" id="UP001283361"/>
    </source>
</evidence>
<keyword evidence="2 5" id="KW-0812">Transmembrane</keyword>
<dbReference type="PANTHER" id="PTHR23291">
    <property type="entry name" value="BAX INHIBITOR-RELATED"/>
    <property type="match status" value="1"/>
</dbReference>
<evidence type="ECO:0000256" key="6">
    <source>
        <dbReference type="SAM" id="MobiDB-lite"/>
    </source>
</evidence>
<dbReference type="EMBL" id="JAWDGP010003892">
    <property type="protein sequence ID" value="KAK3769647.1"/>
    <property type="molecule type" value="Genomic_DNA"/>
</dbReference>
<keyword evidence="8" id="KW-1185">Reference proteome</keyword>
<dbReference type="InterPro" id="IPR006214">
    <property type="entry name" value="Bax_inhibitor_1-related"/>
</dbReference>
<keyword evidence="4 5" id="KW-0472">Membrane</keyword>
<evidence type="ECO:0000256" key="2">
    <source>
        <dbReference type="ARBA" id="ARBA00022692"/>
    </source>
</evidence>
<evidence type="ECO:0008006" key="9">
    <source>
        <dbReference type="Google" id="ProtNLM"/>
    </source>
</evidence>
<dbReference type="GO" id="GO:0016020">
    <property type="term" value="C:membrane"/>
    <property type="evidence" value="ECO:0007669"/>
    <property type="project" value="UniProtKB-SubCell"/>
</dbReference>
<name>A0AAE0ZJJ4_9GAST</name>
<feature type="region of interest" description="Disordered" evidence="6">
    <location>
        <begin position="1"/>
        <end position="22"/>
    </location>
</feature>
<dbReference type="Proteomes" id="UP001283361">
    <property type="component" value="Unassembled WGS sequence"/>
</dbReference>
<evidence type="ECO:0000256" key="5">
    <source>
        <dbReference type="RuleBase" id="RU004379"/>
    </source>
</evidence>
<comment type="subcellular location">
    <subcellularLocation>
        <location evidence="1">Membrane</location>
        <topology evidence="1">Multi-pass membrane protein</topology>
    </subcellularLocation>
</comment>
<sequence length="295" mass="33108">MATTKQNTASSANSFPSSQTKHGSGGIVDDFMYGSNVASAHIYIRMGFMRKVYGILSAQLLVTTLVAAVFMTHEGIQEYVQQNHWMMTMSLFGTLGVLFALMWKRHETPTNYILLGVFTLMEAYCIGVIVTFYKVPSVVEAFLLTLGLTIGLTLYTFQSKKDFTSWHAPAVMCLYSLIVVSFIQILIPVPIVHMGISLAGAALFCIFIVVDTHMLMTRLSPEEYIMAAINLYLDILNLFLYILRILARVFQIGPEPHPGLNALFNESDALPSRVKQERKKLALWEINLVLFRFGQ</sequence>
<feature type="transmembrane region" description="Helical" evidence="5">
    <location>
        <begin position="224"/>
        <end position="243"/>
    </location>
</feature>
<feature type="transmembrane region" description="Helical" evidence="5">
    <location>
        <begin position="139"/>
        <end position="157"/>
    </location>
</feature>
<feature type="transmembrane region" description="Helical" evidence="5">
    <location>
        <begin position="52"/>
        <end position="72"/>
    </location>
</feature>
<feature type="transmembrane region" description="Helical" evidence="5">
    <location>
        <begin position="112"/>
        <end position="133"/>
    </location>
</feature>
<comment type="caution">
    <text evidence="7">The sequence shown here is derived from an EMBL/GenBank/DDBJ whole genome shotgun (WGS) entry which is preliminary data.</text>
</comment>
<evidence type="ECO:0000256" key="4">
    <source>
        <dbReference type="ARBA" id="ARBA00023136"/>
    </source>
</evidence>
<evidence type="ECO:0000256" key="3">
    <source>
        <dbReference type="ARBA" id="ARBA00022989"/>
    </source>
</evidence>
<dbReference type="PANTHER" id="PTHR23291:SF50">
    <property type="entry name" value="PROTEIN LIFEGUARD 4"/>
    <property type="match status" value="1"/>
</dbReference>
<evidence type="ECO:0000313" key="7">
    <source>
        <dbReference type="EMBL" id="KAK3769647.1"/>
    </source>
</evidence>
<dbReference type="AlphaFoldDB" id="A0AAE0ZJJ4"/>
<feature type="transmembrane region" description="Helical" evidence="5">
    <location>
        <begin position="84"/>
        <end position="103"/>
    </location>
</feature>